<sequence>MRVTTAFMVPTGVLPCAWHRQTICTRRTAWNGTAAADAARSAAAFRGRVSELCMAAYQYEGGENRSDKGNTQAASPSSQPQRQALQTKDTVGLFSQIGPEMTLSAVLDALRDNPREEAIDTLYAVANIDVWEWRHTFFGRAMDLGLYDSFRRVLISEPFAALLGHTERELTGAVRADSAHFLCRVRVVDADLDTSFFTIFLSQSPSFNGSERWMLDRIVYDDTCRAHA</sequence>
<dbReference type="OMA" id="TICTRRT"/>
<organism evidence="2 3">
    <name type="scientific">Porphyridium purpureum</name>
    <name type="common">Red alga</name>
    <name type="synonym">Porphyridium cruentum</name>
    <dbReference type="NCBI Taxonomy" id="35688"/>
    <lineage>
        <taxon>Eukaryota</taxon>
        <taxon>Rhodophyta</taxon>
        <taxon>Bangiophyceae</taxon>
        <taxon>Porphyridiales</taxon>
        <taxon>Porphyridiaceae</taxon>
        <taxon>Porphyridium</taxon>
    </lineage>
</organism>
<dbReference type="Proteomes" id="UP000324585">
    <property type="component" value="Unassembled WGS sequence"/>
</dbReference>
<reference evidence="3" key="1">
    <citation type="journal article" date="2019" name="Nat. Commun.">
        <title>Expansion of phycobilisome linker gene families in mesophilic red algae.</title>
        <authorList>
            <person name="Lee J."/>
            <person name="Kim D."/>
            <person name="Bhattacharya D."/>
            <person name="Yoon H.S."/>
        </authorList>
    </citation>
    <scope>NUCLEOTIDE SEQUENCE [LARGE SCALE GENOMIC DNA]</scope>
    <source>
        <strain evidence="3">CCMP 1328</strain>
    </source>
</reference>
<feature type="compositionally biased region" description="Low complexity" evidence="1">
    <location>
        <begin position="72"/>
        <end position="85"/>
    </location>
</feature>
<proteinExistence type="predicted"/>
<keyword evidence="3" id="KW-1185">Reference proteome</keyword>
<name>A0A5J4Z808_PORPP</name>
<dbReference type="EMBL" id="VRMN01000001">
    <property type="protein sequence ID" value="KAA8498827.1"/>
    <property type="molecule type" value="Genomic_DNA"/>
</dbReference>
<evidence type="ECO:0000313" key="2">
    <source>
        <dbReference type="EMBL" id="KAA8498827.1"/>
    </source>
</evidence>
<dbReference type="AlphaFoldDB" id="A0A5J4Z808"/>
<feature type="region of interest" description="Disordered" evidence="1">
    <location>
        <begin position="64"/>
        <end position="85"/>
    </location>
</feature>
<dbReference type="OrthoDB" id="10266005at2759"/>
<evidence type="ECO:0000313" key="3">
    <source>
        <dbReference type="Proteomes" id="UP000324585"/>
    </source>
</evidence>
<gene>
    <name evidence="2" type="ORF">FVE85_6412</name>
</gene>
<protein>
    <submittedName>
        <fullName evidence="2">Uncharacterized protein</fullName>
    </submittedName>
</protein>
<evidence type="ECO:0000256" key="1">
    <source>
        <dbReference type="SAM" id="MobiDB-lite"/>
    </source>
</evidence>
<accession>A0A5J4Z808</accession>
<comment type="caution">
    <text evidence="2">The sequence shown here is derived from an EMBL/GenBank/DDBJ whole genome shotgun (WGS) entry which is preliminary data.</text>
</comment>